<feature type="transmembrane region" description="Helical" evidence="1">
    <location>
        <begin position="25"/>
        <end position="49"/>
    </location>
</feature>
<evidence type="ECO:0000313" key="3">
    <source>
        <dbReference type="Proteomes" id="UP000199063"/>
    </source>
</evidence>
<proteinExistence type="predicted"/>
<keyword evidence="3" id="KW-1185">Reference proteome</keyword>
<dbReference type="Proteomes" id="UP000199063">
    <property type="component" value="Unassembled WGS sequence"/>
</dbReference>
<gene>
    <name evidence="2" type="ORF">SAMN05444921_121192</name>
</gene>
<accession>A0A1G9ZI69</accession>
<sequence length="96" mass="9139">MVFVFVTVGAGSGSAVTVFVAAGAGVAVTVAVTVAAGAAFLLAAVSVFVSPSDPATMPMKNTISAAGIKIRLRAHFGRSGCGVGGTYGLGPPLAGG</sequence>
<organism evidence="2 3">
    <name type="scientific">Streptomyces wuyuanensis</name>
    <dbReference type="NCBI Taxonomy" id="1196353"/>
    <lineage>
        <taxon>Bacteria</taxon>
        <taxon>Bacillati</taxon>
        <taxon>Actinomycetota</taxon>
        <taxon>Actinomycetes</taxon>
        <taxon>Kitasatosporales</taxon>
        <taxon>Streptomycetaceae</taxon>
        <taxon>Streptomyces</taxon>
    </lineage>
</organism>
<dbReference type="EMBL" id="FNHI01000021">
    <property type="protein sequence ID" value="SDN21058.1"/>
    <property type="molecule type" value="Genomic_DNA"/>
</dbReference>
<keyword evidence="1" id="KW-0472">Membrane</keyword>
<reference evidence="3" key="1">
    <citation type="submission" date="2016-10" db="EMBL/GenBank/DDBJ databases">
        <authorList>
            <person name="Varghese N."/>
            <person name="Submissions S."/>
        </authorList>
    </citation>
    <scope>NUCLEOTIDE SEQUENCE [LARGE SCALE GENOMIC DNA]</scope>
    <source>
        <strain evidence="3">CGMCC 4.7042</strain>
    </source>
</reference>
<name>A0A1G9ZI69_9ACTN</name>
<evidence type="ECO:0000313" key="2">
    <source>
        <dbReference type="EMBL" id="SDN21058.1"/>
    </source>
</evidence>
<protein>
    <submittedName>
        <fullName evidence="2">Uncharacterized protein</fullName>
    </submittedName>
</protein>
<dbReference type="AlphaFoldDB" id="A0A1G9ZI69"/>
<evidence type="ECO:0000256" key="1">
    <source>
        <dbReference type="SAM" id="Phobius"/>
    </source>
</evidence>
<keyword evidence="1" id="KW-1133">Transmembrane helix</keyword>
<keyword evidence="1" id="KW-0812">Transmembrane</keyword>